<dbReference type="Gramene" id="KCW61218">
    <property type="protein sequence ID" value="KCW61218"/>
    <property type="gene ID" value="EUGRSUZ_H03980"/>
</dbReference>
<organism evidence="1">
    <name type="scientific">Eucalyptus grandis</name>
    <name type="common">Flooded gum</name>
    <dbReference type="NCBI Taxonomy" id="71139"/>
    <lineage>
        <taxon>Eukaryota</taxon>
        <taxon>Viridiplantae</taxon>
        <taxon>Streptophyta</taxon>
        <taxon>Embryophyta</taxon>
        <taxon>Tracheophyta</taxon>
        <taxon>Spermatophyta</taxon>
        <taxon>Magnoliopsida</taxon>
        <taxon>eudicotyledons</taxon>
        <taxon>Gunneridae</taxon>
        <taxon>Pentapetalae</taxon>
        <taxon>rosids</taxon>
        <taxon>malvids</taxon>
        <taxon>Myrtales</taxon>
        <taxon>Myrtaceae</taxon>
        <taxon>Myrtoideae</taxon>
        <taxon>Eucalypteae</taxon>
        <taxon>Eucalyptus</taxon>
    </lineage>
</organism>
<protein>
    <submittedName>
        <fullName evidence="1">Uncharacterized protein</fullName>
    </submittedName>
</protein>
<sequence length="101" mass="11809">MRLHPCVEEEDSQFRSFKPQDGIPMRKLHPNFFKNIKTILFTNFQSTSDVSYILAIGPSLISYIQRELVPFSEQLVQSWDQAFLFEVSSLASFHSRRVILQ</sequence>
<dbReference type="AlphaFoldDB" id="A0A059B510"/>
<gene>
    <name evidence="1" type="ORF">EUGRSUZ_H03980</name>
</gene>
<proteinExistence type="predicted"/>
<accession>A0A059B510</accession>
<dbReference type="EMBL" id="KK198760">
    <property type="protein sequence ID" value="KCW61218.1"/>
    <property type="molecule type" value="Genomic_DNA"/>
</dbReference>
<reference evidence="1" key="1">
    <citation type="submission" date="2013-07" db="EMBL/GenBank/DDBJ databases">
        <title>The genome of Eucalyptus grandis.</title>
        <authorList>
            <person name="Schmutz J."/>
            <person name="Hayes R."/>
            <person name="Myburg A."/>
            <person name="Tuskan G."/>
            <person name="Grattapaglia D."/>
            <person name="Rokhsar D.S."/>
        </authorList>
    </citation>
    <scope>NUCLEOTIDE SEQUENCE</scope>
    <source>
        <tissue evidence="1">Leaf extractions</tissue>
    </source>
</reference>
<dbReference type="InParanoid" id="A0A059B510"/>
<evidence type="ECO:0000313" key="1">
    <source>
        <dbReference type="EMBL" id="KCW61218.1"/>
    </source>
</evidence>
<name>A0A059B510_EUCGR</name>